<dbReference type="NCBIfam" id="TIGR03074">
    <property type="entry name" value="PQQ_membr_DH"/>
    <property type="match status" value="1"/>
</dbReference>
<dbReference type="InterPro" id="IPR011047">
    <property type="entry name" value="Quinoprotein_ADH-like_sf"/>
</dbReference>
<proteinExistence type="inferred from homology"/>
<dbReference type="GO" id="GO:0016491">
    <property type="term" value="F:oxidoreductase activity"/>
    <property type="evidence" value="ECO:0007669"/>
    <property type="project" value="UniProtKB-KW"/>
</dbReference>
<keyword evidence="4" id="KW-0472">Membrane</keyword>
<keyword evidence="4" id="KW-0812">Transmembrane</keyword>
<comment type="caution">
    <text evidence="6">The sequence shown here is derived from an EMBL/GenBank/DDBJ whole genome shotgun (WGS) entry which is preliminary data.</text>
</comment>
<dbReference type="EMBL" id="JBIHMM010000001">
    <property type="protein sequence ID" value="MFH0253384.1"/>
    <property type="molecule type" value="Genomic_DNA"/>
</dbReference>
<dbReference type="PANTHER" id="PTHR32303:SF4">
    <property type="entry name" value="QUINOPROTEIN GLUCOSE DEHYDROGENASE"/>
    <property type="match status" value="1"/>
</dbReference>
<evidence type="ECO:0000256" key="4">
    <source>
        <dbReference type="SAM" id="Phobius"/>
    </source>
</evidence>
<accession>A0ABW7I646</accession>
<evidence type="ECO:0000256" key="1">
    <source>
        <dbReference type="ARBA" id="ARBA00001931"/>
    </source>
</evidence>
<feature type="transmembrane region" description="Helical" evidence="4">
    <location>
        <begin position="54"/>
        <end position="77"/>
    </location>
</feature>
<sequence length="772" mass="83194">MAKVFGVVLALVGALMAVPGLWLISLGGSWYYTLAGAGLIASGVYYWKGSLRGAWIFGAVFLGTALWAVWEAGFAVWPLVPRLVAPMVLAIAAVLLIPSLNDGRGRAASVIAALLLAIGIGGFFYGMATPQGVIANAAPVARTPLGEEAGVEWAHYGRTPSGTRFAPFDQITPENVDQLEVAWSYNYGDAPSGTGQDQNTPLYVDGLVYHCSPNNIVSAIDAVTGAQVWRFDPEASSPLWQRCRGVTHYRPTALEGAQTDAEGTCAARIVMSSVDARLIQLDAKTGALCTSFGEGGSVDLTRNMGEVRPGFYFPTSAPTVMGDQIILGGWVWDGMALDEPSGVVRAFDGRTGEIVWAWDIGNPEIETLPPEGETYTRGTPNVWSTPAFDPELGLVYLPTGNAQPDFYGSSRVEAANDWNSSVVAIDARTGKVAWKFQTTYRDIWDYDVPSQPMLYDLTNAAGETVPALIQLTKRGQTFVLDRRDGTPITEVQDLPVPTEGGVEPDYLSPVQPYSVGMPSIGAEELTEARMWGATPLDQLYCRIRFRQAYYVGDFTPMSEQGTLIWPGYFGGMNWGSGTIDEERGLLIVNDTRVAHLLQLLPRDVADSLGVEVVGPHDGLAPQDGAPYGAMRSNFFSFVGVPCQEPPYGTMTAIDLETQSILWQRPVGTIEETGPFGIRTGWRMPVGLPLVGGPISTSGGLTFYSGTQDYYLRAFNSETGEEIWRGDLPLGSQSTPMSYVGPDGRQYVVVTIGGLNDFMGRGDIVMAFALPQE</sequence>
<keyword evidence="7" id="KW-1185">Reference proteome</keyword>
<feature type="transmembrane region" description="Helical" evidence="4">
    <location>
        <begin position="30"/>
        <end position="47"/>
    </location>
</feature>
<evidence type="ECO:0000256" key="2">
    <source>
        <dbReference type="ARBA" id="ARBA00008156"/>
    </source>
</evidence>
<dbReference type="CDD" id="cd10280">
    <property type="entry name" value="PQQ_mGDH"/>
    <property type="match status" value="1"/>
</dbReference>
<comment type="similarity">
    <text evidence="2">Belongs to the bacterial PQQ dehydrogenase family.</text>
</comment>
<dbReference type="SUPFAM" id="SSF50998">
    <property type="entry name" value="Quinoprotein alcohol dehydrogenase-like"/>
    <property type="match status" value="1"/>
</dbReference>
<dbReference type="EC" id="1.1.-.-" evidence="6"/>
<gene>
    <name evidence="6" type="ORF">ACGRVM_05745</name>
</gene>
<dbReference type="InterPro" id="IPR018391">
    <property type="entry name" value="PQQ_b-propeller_rpt"/>
</dbReference>
<protein>
    <submittedName>
        <fullName evidence="6">Membrane-bound PQQ-dependent dehydrogenase, glucose/quinate/shikimate family</fullName>
        <ecNumber evidence="6">1.1.-.-</ecNumber>
    </submittedName>
</protein>
<keyword evidence="4" id="KW-1133">Transmembrane helix</keyword>
<evidence type="ECO:0000313" key="7">
    <source>
        <dbReference type="Proteomes" id="UP001607157"/>
    </source>
</evidence>
<dbReference type="SMART" id="SM00564">
    <property type="entry name" value="PQQ"/>
    <property type="match status" value="5"/>
</dbReference>
<dbReference type="PANTHER" id="PTHR32303">
    <property type="entry name" value="QUINOPROTEIN ALCOHOL DEHYDROGENASE (CYTOCHROME C)"/>
    <property type="match status" value="1"/>
</dbReference>
<dbReference type="Gene3D" id="2.140.10.10">
    <property type="entry name" value="Quinoprotein alcohol dehydrogenase-like superfamily"/>
    <property type="match status" value="2"/>
</dbReference>
<name>A0ABW7I646_9RHOB</name>
<reference evidence="6 7" key="1">
    <citation type="submission" date="2024-10" db="EMBL/GenBank/DDBJ databases">
        <authorList>
            <person name="Yang X.-N."/>
        </authorList>
    </citation>
    <scope>NUCLEOTIDE SEQUENCE [LARGE SCALE GENOMIC DNA]</scope>
    <source>
        <strain evidence="6 7">CAU 1059</strain>
    </source>
</reference>
<keyword evidence="3 6" id="KW-0560">Oxidoreductase</keyword>
<comment type="cofactor">
    <cofactor evidence="1">
        <name>pyrroloquinoline quinone</name>
        <dbReference type="ChEBI" id="CHEBI:58442"/>
    </cofactor>
</comment>
<dbReference type="InterPro" id="IPR017511">
    <property type="entry name" value="PQQ_mDH"/>
</dbReference>
<evidence type="ECO:0000259" key="5">
    <source>
        <dbReference type="Pfam" id="PF01011"/>
    </source>
</evidence>
<feature type="transmembrane region" description="Helical" evidence="4">
    <location>
        <begin position="83"/>
        <end position="100"/>
    </location>
</feature>
<feature type="domain" description="Pyrrolo-quinoline quinone repeat" evidence="5">
    <location>
        <begin position="153"/>
        <end position="747"/>
    </location>
</feature>
<dbReference type="RefSeq" id="WP_377167735.1">
    <property type="nucleotide sequence ID" value="NZ_JBHTJC010000001.1"/>
</dbReference>
<dbReference type="InterPro" id="IPR002372">
    <property type="entry name" value="PQQ_rpt_dom"/>
</dbReference>
<evidence type="ECO:0000256" key="3">
    <source>
        <dbReference type="ARBA" id="ARBA00023002"/>
    </source>
</evidence>
<evidence type="ECO:0000313" key="6">
    <source>
        <dbReference type="EMBL" id="MFH0253384.1"/>
    </source>
</evidence>
<dbReference type="Proteomes" id="UP001607157">
    <property type="component" value="Unassembled WGS sequence"/>
</dbReference>
<organism evidence="6 7">
    <name type="scientific">Roseovarius aquimarinus</name>
    <dbReference type="NCBI Taxonomy" id="1229156"/>
    <lineage>
        <taxon>Bacteria</taxon>
        <taxon>Pseudomonadati</taxon>
        <taxon>Pseudomonadota</taxon>
        <taxon>Alphaproteobacteria</taxon>
        <taxon>Rhodobacterales</taxon>
        <taxon>Roseobacteraceae</taxon>
        <taxon>Roseovarius</taxon>
    </lineage>
</organism>
<feature type="transmembrane region" description="Helical" evidence="4">
    <location>
        <begin position="107"/>
        <end position="128"/>
    </location>
</feature>
<dbReference type="Pfam" id="PF01011">
    <property type="entry name" value="PQQ"/>
    <property type="match status" value="1"/>
</dbReference>